<comment type="similarity">
    <text evidence="1">Belongs to the membrane fusion protein (MFP) (TC 8.A.1) family.</text>
</comment>
<keyword evidence="2" id="KW-0813">Transport</keyword>
<dbReference type="Proteomes" id="UP001151079">
    <property type="component" value="Unassembled WGS sequence"/>
</dbReference>
<keyword evidence="6" id="KW-1185">Reference proteome</keyword>
<dbReference type="EMBL" id="JAOZEW010000006">
    <property type="protein sequence ID" value="MCV9927519.1"/>
    <property type="molecule type" value="Genomic_DNA"/>
</dbReference>
<evidence type="ECO:0000259" key="3">
    <source>
        <dbReference type="Pfam" id="PF25954"/>
    </source>
</evidence>
<evidence type="ECO:0000256" key="2">
    <source>
        <dbReference type="ARBA" id="ARBA00022448"/>
    </source>
</evidence>
<dbReference type="GO" id="GO:0030313">
    <property type="term" value="C:cell envelope"/>
    <property type="evidence" value="ECO:0007669"/>
    <property type="project" value="TreeGrafter"/>
</dbReference>
<evidence type="ECO:0000256" key="1">
    <source>
        <dbReference type="ARBA" id="ARBA00009477"/>
    </source>
</evidence>
<dbReference type="AlphaFoldDB" id="A0A9X2ZAX4"/>
<dbReference type="FunFam" id="2.40.30.170:FF:000010">
    <property type="entry name" value="Efflux RND transporter periplasmic adaptor subunit"/>
    <property type="match status" value="1"/>
</dbReference>
<gene>
    <name evidence="5" type="ORF">OIU83_07645</name>
</gene>
<dbReference type="InterPro" id="IPR058792">
    <property type="entry name" value="Beta-barrel_RND_2"/>
</dbReference>
<dbReference type="RefSeq" id="WP_264205656.1">
    <property type="nucleotide sequence ID" value="NZ_JAOZEW010000006.1"/>
</dbReference>
<protein>
    <submittedName>
        <fullName evidence="5">Efflux RND transporter periplasmic adaptor subunit</fullName>
    </submittedName>
</protein>
<feature type="domain" description="CusB-like beta-barrel" evidence="3">
    <location>
        <begin position="220"/>
        <end position="293"/>
    </location>
</feature>
<dbReference type="GO" id="GO:0060003">
    <property type="term" value="P:copper ion export"/>
    <property type="evidence" value="ECO:0007669"/>
    <property type="project" value="TreeGrafter"/>
</dbReference>
<dbReference type="GO" id="GO:0016020">
    <property type="term" value="C:membrane"/>
    <property type="evidence" value="ECO:0007669"/>
    <property type="project" value="InterPro"/>
</dbReference>
<feature type="domain" description="CzcB-like barrel-sandwich hybrid" evidence="4">
    <location>
        <begin position="76"/>
        <end position="216"/>
    </location>
</feature>
<dbReference type="PROSITE" id="PS51257">
    <property type="entry name" value="PROKAR_LIPOPROTEIN"/>
    <property type="match status" value="1"/>
</dbReference>
<proteinExistence type="inferred from homology"/>
<dbReference type="GO" id="GO:0015562">
    <property type="term" value="F:efflux transmembrane transporter activity"/>
    <property type="evidence" value="ECO:0007669"/>
    <property type="project" value="InterPro"/>
</dbReference>
<dbReference type="PANTHER" id="PTHR30097:SF4">
    <property type="entry name" value="SLR6042 PROTEIN"/>
    <property type="match status" value="1"/>
</dbReference>
<dbReference type="InterPro" id="IPR006143">
    <property type="entry name" value="RND_pump_MFP"/>
</dbReference>
<reference evidence="5" key="1">
    <citation type="submission" date="2022-10" db="EMBL/GenBank/DDBJ databases">
        <title>Two novel species of Flavobacterium.</title>
        <authorList>
            <person name="Liu Q."/>
            <person name="Xin Y.-H."/>
        </authorList>
    </citation>
    <scope>NUCLEOTIDE SEQUENCE</scope>
    <source>
        <strain evidence="5">LS1R49</strain>
    </source>
</reference>
<organism evidence="5 6">
    <name type="scientific">Flavobacterium shii</name>
    <dbReference type="NCBI Taxonomy" id="2987687"/>
    <lineage>
        <taxon>Bacteria</taxon>
        <taxon>Pseudomonadati</taxon>
        <taxon>Bacteroidota</taxon>
        <taxon>Flavobacteriia</taxon>
        <taxon>Flavobacteriales</taxon>
        <taxon>Flavobacteriaceae</taxon>
        <taxon>Flavobacterium</taxon>
    </lineage>
</organism>
<name>A0A9X2ZAX4_9FLAO</name>
<evidence type="ECO:0000313" key="6">
    <source>
        <dbReference type="Proteomes" id="UP001151079"/>
    </source>
</evidence>
<evidence type="ECO:0000313" key="5">
    <source>
        <dbReference type="EMBL" id="MCV9927519.1"/>
    </source>
</evidence>
<dbReference type="Pfam" id="PF25954">
    <property type="entry name" value="Beta-barrel_RND_2"/>
    <property type="match status" value="1"/>
</dbReference>
<evidence type="ECO:0000259" key="4">
    <source>
        <dbReference type="Pfam" id="PF25973"/>
    </source>
</evidence>
<dbReference type="Pfam" id="PF25973">
    <property type="entry name" value="BSH_CzcB"/>
    <property type="match status" value="1"/>
</dbReference>
<dbReference type="GO" id="GO:0015679">
    <property type="term" value="P:plasma membrane copper ion transport"/>
    <property type="evidence" value="ECO:0007669"/>
    <property type="project" value="TreeGrafter"/>
</dbReference>
<comment type="caution">
    <text evidence="5">The sequence shown here is derived from an EMBL/GenBank/DDBJ whole genome shotgun (WGS) entry which is preliminary data.</text>
</comment>
<dbReference type="NCBIfam" id="TIGR01730">
    <property type="entry name" value="RND_mfp"/>
    <property type="match status" value="1"/>
</dbReference>
<dbReference type="InterPro" id="IPR051909">
    <property type="entry name" value="MFP_Cation_Efflux"/>
</dbReference>
<dbReference type="InterPro" id="IPR058647">
    <property type="entry name" value="BSH_CzcB-like"/>
</dbReference>
<dbReference type="SUPFAM" id="SSF111369">
    <property type="entry name" value="HlyD-like secretion proteins"/>
    <property type="match status" value="1"/>
</dbReference>
<sequence>MKLYRLNTLNFNSLCLIAISLLLIGCGSKGNQDDNREGYVISDSLFKTLRIDTVDVTNIKNALKFNGVVGFNQDEIENIYPLVSGSVQGVMKGLGDYVKSGEALGIVKSSEMANYSSSLIDAQAGLLLANKQLQQQQDLYKSGLASQVDLTAAQANYQQAKAALTAAKRILAINGNSTDGVFTIKAPINGFIVQKNITNGMNIRADNNAPMFVVSDLKDVWVEANVYEENIDKVHKGDDADVTTITYPGKVFKGKINEMNNVLDPVTKVMKIRIVLDNLAFLLKPEMFTTVTVYNTEQQQAMTIKTDALIFDQSQYFVIAISGKKELHIRKVEVLASNGENTYIKSGISPGERLIASKAILIYGSLNN</sequence>
<dbReference type="Gene3D" id="1.10.287.470">
    <property type="entry name" value="Helix hairpin bin"/>
    <property type="match status" value="1"/>
</dbReference>
<accession>A0A9X2ZAX4</accession>
<dbReference type="PANTHER" id="PTHR30097">
    <property type="entry name" value="CATION EFFLUX SYSTEM PROTEIN CUSB"/>
    <property type="match status" value="1"/>
</dbReference>
<dbReference type="Gene3D" id="2.40.30.170">
    <property type="match status" value="1"/>
</dbReference>
<dbReference type="Gene3D" id="2.40.420.20">
    <property type="match status" value="1"/>
</dbReference>